<accession>A0A9P0ZHW5</accession>
<feature type="transmembrane region" description="Helical" evidence="1">
    <location>
        <begin position="72"/>
        <end position="98"/>
    </location>
</feature>
<gene>
    <name evidence="2" type="ORF">CEURO_LOCUS14622</name>
</gene>
<keyword evidence="3" id="KW-1185">Reference proteome</keyword>
<keyword evidence="1" id="KW-0812">Transmembrane</keyword>
<evidence type="ECO:0000256" key="1">
    <source>
        <dbReference type="SAM" id="Phobius"/>
    </source>
</evidence>
<dbReference type="AlphaFoldDB" id="A0A9P0ZHW5"/>
<dbReference type="EMBL" id="CAMAPE010000038">
    <property type="protein sequence ID" value="CAH9099782.1"/>
    <property type="molecule type" value="Genomic_DNA"/>
</dbReference>
<sequence length="105" mass="12198">MEDFGREESMNILSWNCRGLYKKMAIGVEEQELDLVEADVERVADERQARPPPESPSWSESKSRVWKKMSELYFNCILFSLCFSVGLHVVLVVFFFLAEKFLNLG</sequence>
<dbReference type="Proteomes" id="UP001152484">
    <property type="component" value="Unassembled WGS sequence"/>
</dbReference>
<evidence type="ECO:0000313" key="3">
    <source>
        <dbReference type="Proteomes" id="UP001152484"/>
    </source>
</evidence>
<organism evidence="2 3">
    <name type="scientific">Cuscuta europaea</name>
    <name type="common">European dodder</name>
    <dbReference type="NCBI Taxonomy" id="41803"/>
    <lineage>
        <taxon>Eukaryota</taxon>
        <taxon>Viridiplantae</taxon>
        <taxon>Streptophyta</taxon>
        <taxon>Embryophyta</taxon>
        <taxon>Tracheophyta</taxon>
        <taxon>Spermatophyta</taxon>
        <taxon>Magnoliopsida</taxon>
        <taxon>eudicotyledons</taxon>
        <taxon>Gunneridae</taxon>
        <taxon>Pentapetalae</taxon>
        <taxon>asterids</taxon>
        <taxon>lamiids</taxon>
        <taxon>Solanales</taxon>
        <taxon>Convolvulaceae</taxon>
        <taxon>Cuscuteae</taxon>
        <taxon>Cuscuta</taxon>
        <taxon>Cuscuta subgen. Cuscuta</taxon>
    </lineage>
</organism>
<protein>
    <recommendedName>
        <fullName evidence="4">Transmembrane protein</fullName>
    </recommendedName>
</protein>
<evidence type="ECO:0008006" key="4">
    <source>
        <dbReference type="Google" id="ProtNLM"/>
    </source>
</evidence>
<name>A0A9P0ZHW5_CUSEU</name>
<comment type="caution">
    <text evidence="2">The sequence shown here is derived from an EMBL/GenBank/DDBJ whole genome shotgun (WGS) entry which is preliminary data.</text>
</comment>
<evidence type="ECO:0000313" key="2">
    <source>
        <dbReference type="EMBL" id="CAH9099782.1"/>
    </source>
</evidence>
<reference evidence="2" key="1">
    <citation type="submission" date="2022-07" db="EMBL/GenBank/DDBJ databases">
        <authorList>
            <person name="Macas J."/>
            <person name="Novak P."/>
            <person name="Neumann P."/>
        </authorList>
    </citation>
    <scope>NUCLEOTIDE SEQUENCE</scope>
</reference>
<keyword evidence="1" id="KW-1133">Transmembrane helix</keyword>
<proteinExistence type="predicted"/>
<keyword evidence="1" id="KW-0472">Membrane</keyword>